<evidence type="ECO:0000256" key="1">
    <source>
        <dbReference type="SAM" id="Phobius"/>
    </source>
</evidence>
<dbReference type="EMBL" id="PGFH01000001">
    <property type="protein sequence ID" value="PJJ80922.1"/>
    <property type="molecule type" value="Genomic_DNA"/>
</dbReference>
<reference evidence="2 3" key="1">
    <citation type="submission" date="2017-11" db="EMBL/GenBank/DDBJ databases">
        <title>Genomic Encyclopedia of Archaeal and Bacterial Type Strains, Phase II (KMG-II): From Individual Species to Whole Genera.</title>
        <authorList>
            <person name="Goeker M."/>
        </authorList>
    </citation>
    <scope>NUCLEOTIDE SEQUENCE [LARGE SCALE GENOMIC DNA]</scope>
    <source>
        <strain evidence="2 3">DSM 16400</strain>
    </source>
</reference>
<dbReference type="OrthoDB" id="5112343at2"/>
<proteinExistence type="predicted"/>
<feature type="transmembrane region" description="Helical" evidence="1">
    <location>
        <begin position="110"/>
        <end position="134"/>
    </location>
</feature>
<dbReference type="RefSeq" id="WP_100387659.1">
    <property type="nucleotide sequence ID" value="NZ_BMZU01000001.1"/>
</dbReference>
<evidence type="ECO:0000313" key="3">
    <source>
        <dbReference type="Proteomes" id="UP000231742"/>
    </source>
</evidence>
<name>A0A2M9D5C9_9MICO</name>
<feature type="transmembrane region" description="Helical" evidence="1">
    <location>
        <begin position="12"/>
        <end position="34"/>
    </location>
</feature>
<sequence>MHPQRSVKDIAAVLGCVAVALTLGTVLVVLGTPYYGSTGTELLHAFARATALGLPVAALFGVPTWLWLSARVPARALPIALFIALSPLFGIVPGLAVFVTGLITHLDTPVFLGMFMIAAGAWTAPIATALYYLVLGKRPRIAISLGGVAVVLALLGWVSIAINGG</sequence>
<protein>
    <submittedName>
        <fullName evidence="2">Uncharacterized protein</fullName>
    </submittedName>
</protein>
<keyword evidence="1" id="KW-0812">Transmembrane</keyword>
<comment type="caution">
    <text evidence="2">The sequence shown here is derived from an EMBL/GenBank/DDBJ whole genome shotgun (WGS) entry which is preliminary data.</text>
</comment>
<feature type="transmembrane region" description="Helical" evidence="1">
    <location>
        <begin position="80"/>
        <end position="104"/>
    </location>
</feature>
<dbReference type="Proteomes" id="UP000231742">
    <property type="component" value="Unassembled WGS sequence"/>
</dbReference>
<feature type="transmembrane region" description="Helical" evidence="1">
    <location>
        <begin position="46"/>
        <end position="68"/>
    </location>
</feature>
<gene>
    <name evidence="2" type="ORF">CLV85_0089</name>
</gene>
<accession>A0A2M9D5C9</accession>
<feature type="transmembrane region" description="Helical" evidence="1">
    <location>
        <begin position="141"/>
        <end position="162"/>
    </location>
</feature>
<keyword evidence="1" id="KW-1133">Transmembrane helix</keyword>
<organism evidence="2 3">
    <name type="scientific">Salinibacterium amurskyense</name>
    <dbReference type="NCBI Taxonomy" id="205941"/>
    <lineage>
        <taxon>Bacteria</taxon>
        <taxon>Bacillati</taxon>
        <taxon>Actinomycetota</taxon>
        <taxon>Actinomycetes</taxon>
        <taxon>Micrococcales</taxon>
        <taxon>Microbacteriaceae</taxon>
        <taxon>Salinibacterium</taxon>
    </lineage>
</organism>
<keyword evidence="3" id="KW-1185">Reference proteome</keyword>
<evidence type="ECO:0000313" key="2">
    <source>
        <dbReference type="EMBL" id="PJJ80922.1"/>
    </source>
</evidence>
<keyword evidence="1" id="KW-0472">Membrane</keyword>
<dbReference type="AlphaFoldDB" id="A0A2M9D5C9"/>